<sequence>MNYEQLATGVTMVSEALPLNEQRVSATLAFSPRGEDDKLASFLREEIKKTSIPGLPLLEKLESTVENDVRTLNSENICHAATNAVASESSSEAKSISM</sequence>
<dbReference type="EMBL" id="JBJKBG010000008">
    <property type="protein sequence ID" value="KAL3727088.1"/>
    <property type="molecule type" value="Genomic_DNA"/>
</dbReference>
<dbReference type="Proteomes" id="UP001634007">
    <property type="component" value="Unassembled WGS sequence"/>
</dbReference>
<organism evidence="1 2">
    <name type="scientific">Eucalyptus globulus</name>
    <name type="common">Tasmanian blue gum</name>
    <dbReference type="NCBI Taxonomy" id="34317"/>
    <lineage>
        <taxon>Eukaryota</taxon>
        <taxon>Viridiplantae</taxon>
        <taxon>Streptophyta</taxon>
        <taxon>Embryophyta</taxon>
        <taxon>Tracheophyta</taxon>
        <taxon>Spermatophyta</taxon>
        <taxon>Magnoliopsida</taxon>
        <taxon>eudicotyledons</taxon>
        <taxon>Gunneridae</taxon>
        <taxon>Pentapetalae</taxon>
        <taxon>rosids</taxon>
        <taxon>malvids</taxon>
        <taxon>Myrtales</taxon>
        <taxon>Myrtaceae</taxon>
        <taxon>Myrtoideae</taxon>
        <taxon>Eucalypteae</taxon>
        <taxon>Eucalyptus</taxon>
    </lineage>
</organism>
<comment type="caution">
    <text evidence="1">The sequence shown here is derived from an EMBL/GenBank/DDBJ whole genome shotgun (WGS) entry which is preliminary data.</text>
</comment>
<gene>
    <name evidence="1" type="ORF">ACJRO7_031914</name>
</gene>
<evidence type="ECO:0000313" key="1">
    <source>
        <dbReference type="EMBL" id="KAL3727088.1"/>
    </source>
</evidence>
<name>A0ABD3JLL9_EUCGL</name>
<reference evidence="1 2" key="1">
    <citation type="submission" date="2024-11" db="EMBL/GenBank/DDBJ databases">
        <title>Chromosome-level genome assembly of Eucalyptus globulus Labill. provides insights into its genome evolution.</title>
        <authorList>
            <person name="Li X."/>
        </authorList>
    </citation>
    <scope>NUCLEOTIDE SEQUENCE [LARGE SCALE GENOMIC DNA]</scope>
    <source>
        <strain evidence="1">CL2024</strain>
        <tissue evidence="1">Fresh tender leaves</tissue>
    </source>
</reference>
<proteinExistence type="predicted"/>
<accession>A0ABD3JLL9</accession>
<protein>
    <submittedName>
        <fullName evidence="1">Uncharacterized protein</fullName>
    </submittedName>
</protein>
<keyword evidence="2" id="KW-1185">Reference proteome</keyword>
<evidence type="ECO:0000313" key="2">
    <source>
        <dbReference type="Proteomes" id="UP001634007"/>
    </source>
</evidence>
<dbReference type="AlphaFoldDB" id="A0ABD3JLL9"/>